<name>A0ABS4IY88_9BACL</name>
<dbReference type="EMBL" id="JAGGLB010000010">
    <property type="protein sequence ID" value="MBP1991841.1"/>
    <property type="molecule type" value="Genomic_DNA"/>
</dbReference>
<dbReference type="Proteomes" id="UP001519287">
    <property type="component" value="Unassembled WGS sequence"/>
</dbReference>
<reference evidence="1 2" key="1">
    <citation type="submission" date="2021-03" db="EMBL/GenBank/DDBJ databases">
        <title>Genomic Encyclopedia of Type Strains, Phase IV (KMG-IV): sequencing the most valuable type-strain genomes for metagenomic binning, comparative biology and taxonomic classification.</title>
        <authorList>
            <person name="Goeker M."/>
        </authorList>
    </citation>
    <scope>NUCLEOTIDE SEQUENCE [LARGE SCALE GENOMIC DNA]</scope>
    <source>
        <strain evidence="1 2">DSM 26048</strain>
    </source>
</reference>
<gene>
    <name evidence="1" type="ORF">J2Z66_003448</name>
</gene>
<evidence type="ECO:0000313" key="1">
    <source>
        <dbReference type="EMBL" id="MBP1991841.1"/>
    </source>
</evidence>
<evidence type="ECO:0000313" key="2">
    <source>
        <dbReference type="Proteomes" id="UP001519287"/>
    </source>
</evidence>
<proteinExistence type="predicted"/>
<keyword evidence="2" id="KW-1185">Reference proteome</keyword>
<dbReference type="RefSeq" id="WP_209972559.1">
    <property type="nucleotide sequence ID" value="NZ_JAGGLB010000010.1"/>
</dbReference>
<accession>A0ABS4IY88</accession>
<protein>
    <submittedName>
        <fullName evidence="1">Uncharacterized protein</fullName>
    </submittedName>
</protein>
<sequence length="83" mass="9849">MLVRIFFDERWIPVNLPFKAYTESFLEDLTDKLKHKLMAVQNMGTAAGWDELQMIELEPSPDGWEVTLYPNDSTRKTENFYLY</sequence>
<organism evidence="1 2">
    <name type="scientific">Paenibacillus eucommiae</name>
    <dbReference type="NCBI Taxonomy" id="1355755"/>
    <lineage>
        <taxon>Bacteria</taxon>
        <taxon>Bacillati</taxon>
        <taxon>Bacillota</taxon>
        <taxon>Bacilli</taxon>
        <taxon>Bacillales</taxon>
        <taxon>Paenibacillaceae</taxon>
        <taxon>Paenibacillus</taxon>
    </lineage>
</organism>
<comment type="caution">
    <text evidence="1">The sequence shown here is derived from an EMBL/GenBank/DDBJ whole genome shotgun (WGS) entry which is preliminary data.</text>
</comment>